<proteinExistence type="predicted"/>
<protein>
    <submittedName>
        <fullName evidence="2">Uncharacterized protein</fullName>
    </submittedName>
</protein>
<name>A0A7J3WBT0_CALS0</name>
<organism evidence="2">
    <name type="scientific">Caldiarchaeum subterraneum</name>
    <dbReference type="NCBI Taxonomy" id="311458"/>
    <lineage>
        <taxon>Archaea</taxon>
        <taxon>Nitrososphaerota</taxon>
        <taxon>Candidatus Caldarchaeales</taxon>
        <taxon>Candidatus Caldarchaeaceae</taxon>
        <taxon>Candidatus Caldarchaeum</taxon>
    </lineage>
</organism>
<dbReference type="AlphaFoldDB" id="A0A7J3WBT0"/>
<reference evidence="2" key="1">
    <citation type="journal article" date="2020" name="mSystems">
        <title>Genome- and Community-Level Interaction Insights into Carbon Utilization and Element Cycling Functions of Hydrothermarchaeota in Hydrothermal Sediment.</title>
        <authorList>
            <person name="Zhou Z."/>
            <person name="Liu Y."/>
            <person name="Xu W."/>
            <person name="Pan J."/>
            <person name="Luo Z.H."/>
            <person name="Li M."/>
        </authorList>
    </citation>
    <scope>NUCLEOTIDE SEQUENCE [LARGE SCALE GENOMIC DNA]</scope>
    <source>
        <strain evidence="2">SpSt-1073</strain>
    </source>
</reference>
<dbReference type="PANTHER" id="PTHR34314:SF6">
    <property type="entry name" value="DUF3782 DOMAIN-CONTAINING PROTEIN"/>
    <property type="match status" value="1"/>
</dbReference>
<dbReference type="PANTHER" id="PTHR34314">
    <property type="entry name" value="CRENARCHAEAL PROTEIN, PUTATIVE-RELATED"/>
    <property type="match status" value="1"/>
</dbReference>
<keyword evidence="1" id="KW-0175">Coiled coil</keyword>
<sequence>MIIFWTMAQRLRKQFIDLLEKDVEFRYTVAGYLGLSEVLKRLDAVEAELRGLREDVKKLWEEVKSLREEENKLWEEVKSLREGQNKLWEGQNRLWEEVKSLRDGQNKLWESVEKLWVEVKNLREGQEKLWENQNRLWEGQNKLWEEVKSLREGQEKLWEEVKSLREGENKLWEEVKNLREGQEKLWENQNRLWEGQNKLWEEVKNMRDSLNRLWESHFRLEKYVRTGFEGLRKALHITFEDYSRSFTQLLLEEMGYGWREVDRKILVSDGEPVEVDIFCEEPLVVGEVTSLLERWEDVERELDRLEKRVELASRVYGRKPEMVLLCVGRVSEDIAPSLRRAASTKGVRLVLGGEIKEAVV</sequence>
<feature type="coiled-coil region" evidence="1">
    <location>
        <begin position="288"/>
        <end position="315"/>
    </location>
</feature>
<dbReference type="Gene3D" id="1.10.287.1490">
    <property type="match status" value="1"/>
</dbReference>
<feature type="coiled-coil region" evidence="1">
    <location>
        <begin position="35"/>
        <end position="69"/>
    </location>
</feature>
<gene>
    <name evidence="2" type="ORF">ENM30_02130</name>
</gene>
<evidence type="ECO:0000313" key="2">
    <source>
        <dbReference type="EMBL" id="HHN52091.1"/>
    </source>
</evidence>
<accession>A0A7J3WBT0</accession>
<dbReference type="EMBL" id="DRXG01000042">
    <property type="protein sequence ID" value="HHN52091.1"/>
    <property type="molecule type" value="Genomic_DNA"/>
</dbReference>
<evidence type="ECO:0000256" key="1">
    <source>
        <dbReference type="SAM" id="Coils"/>
    </source>
</evidence>
<comment type="caution">
    <text evidence="2">The sequence shown here is derived from an EMBL/GenBank/DDBJ whole genome shotgun (WGS) entry which is preliminary data.</text>
</comment>